<comment type="subcellular location">
    <subcellularLocation>
        <location evidence="1 9">Cell inner membrane</location>
        <topology evidence="1 9">Multi-pass membrane protein</topology>
    </subcellularLocation>
</comment>
<feature type="transmembrane region" description="Helical" evidence="9">
    <location>
        <begin position="965"/>
        <end position="986"/>
    </location>
</feature>
<dbReference type="PRINTS" id="PR00702">
    <property type="entry name" value="ACRIFLAVINRP"/>
</dbReference>
<reference evidence="10" key="1">
    <citation type="submission" date="2020-10" db="EMBL/GenBank/DDBJ databases">
        <authorList>
            <person name="Gilroy R."/>
        </authorList>
    </citation>
    <scope>NUCLEOTIDE SEQUENCE</scope>
    <source>
        <strain evidence="10">ChiW3-316</strain>
    </source>
</reference>
<dbReference type="NCBIfam" id="TIGR00915">
    <property type="entry name" value="2A0602"/>
    <property type="match status" value="1"/>
</dbReference>
<evidence type="ECO:0000256" key="4">
    <source>
        <dbReference type="ARBA" id="ARBA00022475"/>
    </source>
</evidence>
<dbReference type="InterPro" id="IPR001036">
    <property type="entry name" value="Acrflvin-R"/>
</dbReference>
<comment type="similarity">
    <text evidence="2 9">Belongs to the resistance-nodulation-cell division (RND) (TC 2.A.6) family.</text>
</comment>
<dbReference type="GO" id="GO:0009636">
    <property type="term" value="P:response to toxic substance"/>
    <property type="evidence" value="ECO:0007669"/>
    <property type="project" value="UniProtKB-ARBA"/>
</dbReference>
<comment type="caution">
    <text evidence="10">The sequence shown here is derived from an EMBL/GenBank/DDBJ whole genome shotgun (WGS) entry which is preliminary data.</text>
</comment>
<feature type="transmembrane region" description="Helical" evidence="9">
    <location>
        <begin position="534"/>
        <end position="552"/>
    </location>
</feature>
<evidence type="ECO:0000256" key="7">
    <source>
        <dbReference type="ARBA" id="ARBA00022989"/>
    </source>
</evidence>
<feature type="transmembrane region" description="Helical" evidence="9">
    <location>
        <begin position="439"/>
        <end position="459"/>
    </location>
</feature>
<evidence type="ECO:0000256" key="3">
    <source>
        <dbReference type="ARBA" id="ARBA00022448"/>
    </source>
</evidence>
<accession>A0A9D1SAI6</accession>
<feature type="transmembrane region" description="Helical" evidence="9">
    <location>
        <begin position="341"/>
        <end position="360"/>
    </location>
</feature>
<keyword evidence="4" id="KW-1003">Cell membrane</keyword>
<dbReference type="SUPFAM" id="SSF82714">
    <property type="entry name" value="Multidrug efflux transporter AcrB TolC docking domain, DN and DC subdomains"/>
    <property type="match status" value="2"/>
</dbReference>
<keyword evidence="6 9" id="KW-0812">Transmembrane</keyword>
<evidence type="ECO:0000256" key="2">
    <source>
        <dbReference type="ARBA" id="ARBA00010942"/>
    </source>
</evidence>
<dbReference type="PANTHER" id="PTHR32063:SF76">
    <property type="entry name" value="EFFLUX PUMP MEMBRANE TRANSPORTER"/>
    <property type="match status" value="1"/>
</dbReference>
<dbReference type="AlphaFoldDB" id="A0A9D1SAI6"/>
<proteinExistence type="inferred from homology"/>
<evidence type="ECO:0000256" key="5">
    <source>
        <dbReference type="ARBA" id="ARBA00022519"/>
    </source>
</evidence>
<dbReference type="EMBL" id="DVNC01000002">
    <property type="protein sequence ID" value="HIU52478.1"/>
    <property type="molecule type" value="Genomic_DNA"/>
</dbReference>
<evidence type="ECO:0000256" key="1">
    <source>
        <dbReference type="ARBA" id="ARBA00004429"/>
    </source>
</evidence>
<dbReference type="Gene3D" id="3.30.70.1440">
    <property type="entry name" value="Multidrug efflux transporter AcrB pore domain"/>
    <property type="match status" value="1"/>
</dbReference>
<dbReference type="SUPFAM" id="SSF82866">
    <property type="entry name" value="Multidrug efflux transporter AcrB transmembrane domain"/>
    <property type="match status" value="2"/>
</dbReference>
<dbReference type="Gene3D" id="3.30.2090.10">
    <property type="entry name" value="Multidrug efflux transporter AcrB TolC docking domain, DN and DC subdomains"/>
    <property type="match status" value="2"/>
</dbReference>
<feature type="transmembrane region" description="Helical" evidence="9">
    <location>
        <begin position="397"/>
        <end position="418"/>
    </location>
</feature>
<sequence>MFSRVFIERPRFAMVISIVLTLAGLISVFSLPISLYPEITPPMVVVRASYPGASAEVISKTVGIPLEQEINGVENMLYMDSTSENSGSYSLSITFAIGTDPDMAQVKVQNRIQQALSKLPESVQRQGLTVKRRSSDTLGFLTAYSPNKTHDRMFLSNYVQNNIKDNLSRVNGVGEVQVHASPLSMRVWLNTDKLTALNLPASSVISAIEGQNYQPSLGSVGSMPGDGTQQMTYTLQTQGRINEVEDFQNIIVRTAEEGGIVYLKDVARVEVGVENYDVESTLDGSPSVAIAVNLLSGANALETMTALKAELQRLSQYYPEDFQIDVTYDATKYISASIDEVVYTLILTFILVIGVCYLFLQDWRATLVPSLTIPVSLFATFAVMLALGYSINMLTLFGLVLAIGLVVDDAIVVVERVLYLMETENLSPKEATIKAMEQVSSAVIATTLVLLAIFVPVGFLGGITGRIYQQFAIAISTAVFFSSVNALTLSPALCATMLKPLKPYQTGPLFWFNQVLNKSRDRYAGIVGIVGRKVSVVALLLGMLILANMFFLKISQTSFIPNEDQGAIFANIQLPEGASMERTRKLVAQIYPEIKNEPGVANVMSIVGHSILGGGGENVGFSVIVLEPWDKRTDPNLHSTAIMNRIKAKLSGIPSADINFFELPAIPGLGSSGGMDYRLQSLDSTDASVLDAALQGVLQKMNTMPEVQYAFTTYTSKTPQIYITIDKKKAESMGVPIGNIYTLLQNYLGSSYINDVNFGTQVNKVYVQSDWPFRKDIESIKDLYVQNKDGQMVPLGSVINLKKILGPRSVDRYNQYPSASINAFQSPAVSTGQAMAAVENMKLPKGFSYEWSGMSYQEKQTQGQIGYIIALAITFGYLFLVAQYESWSTPLPVLTSVTVAMLGALTGLFITGLSLSIYAQLGLILLVGLASKNAILIVEFSKEERERGSSIVKAAIVGTKERFRAVLMTAFTFILGVLPMIVATGAGAASRIAIGVPVFYGMLVGTAVGLIVIPLLYILFQTMREATYNWRKDK</sequence>
<feature type="transmembrane region" description="Helical" evidence="9">
    <location>
        <begin position="12"/>
        <end position="36"/>
    </location>
</feature>
<dbReference type="Gene3D" id="3.30.70.1320">
    <property type="entry name" value="Multidrug efflux transporter AcrB pore domain like"/>
    <property type="match status" value="1"/>
</dbReference>
<feature type="transmembrane region" description="Helical" evidence="9">
    <location>
        <begin position="865"/>
        <end position="884"/>
    </location>
</feature>
<keyword evidence="8 9" id="KW-0472">Membrane</keyword>
<protein>
    <recommendedName>
        <fullName evidence="9">Efflux pump membrane transporter</fullName>
    </recommendedName>
</protein>
<reference evidence="10" key="2">
    <citation type="journal article" date="2021" name="PeerJ">
        <title>Extensive microbial diversity within the chicken gut microbiome revealed by metagenomics and culture.</title>
        <authorList>
            <person name="Gilroy R."/>
            <person name="Ravi A."/>
            <person name="Getino M."/>
            <person name="Pursley I."/>
            <person name="Horton D.L."/>
            <person name="Alikhan N.F."/>
            <person name="Baker D."/>
            <person name="Gharbi K."/>
            <person name="Hall N."/>
            <person name="Watson M."/>
            <person name="Adriaenssens E.M."/>
            <person name="Foster-Nyarko E."/>
            <person name="Jarju S."/>
            <person name="Secka A."/>
            <person name="Antonio M."/>
            <person name="Oren A."/>
            <person name="Chaudhuri R.R."/>
            <person name="La Ragione R."/>
            <person name="Hildebrand F."/>
            <person name="Pallen M.J."/>
        </authorList>
    </citation>
    <scope>NUCLEOTIDE SEQUENCE</scope>
    <source>
        <strain evidence="10">ChiW3-316</strain>
    </source>
</reference>
<feature type="transmembrane region" description="Helical" evidence="9">
    <location>
        <begin position="998"/>
        <end position="1020"/>
    </location>
</feature>
<gene>
    <name evidence="10" type="ORF">IAD20_00165</name>
</gene>
<keyword evidence="7 9" id="KW-1133">Transmembrane helix</keyword>
<dbReference type="FunFam" id="1.20.1640.10:FF:000001">
    <property type="entry name" value="Efflux pump membrane transporter"/>
    <property type="match status" value="1"/>
</dbReference>
<evidence type="ECO:0000256" key="6">
    <source>
        <dbReference type="ARBA" id="ARBA00022692"/>
    </source>
</evidence>
<evidence type="ECO:0000256" key="9">
    <source>
        <dbReference type="RuleBase" id="RU364070"/>
    </source>
</evidence>
<feature type="transmembrane region" description="Helical" evidence="9">
    <location>
        <begin position="917"/>
        <end position="938"/>
    </location>
</feature>
<evidence type="ECO:0000256" key="8">
    <source>
        <dbReference type="ARBA" id="ARBA00023136"/>
    </source>
</evidence>
<dbReference type="InterPro" id="IPR027463">
    <property type="entry name" value="AcrB_DN_DC_subdom"/>
</dbReference>
<dbReference type="GO" id="GO:0005886">
    <property type="term" value="C:plasma membrane"/>
    <property type="evidence" value="ECO:0007669"/>
    <property type="project" value="UniProtKB-SubCell"/>
</dbReference>
<dbReference type="GO" id="GO:0015562">
    <property type="term" value="F:efflux transmembrane transporter activity"/>
    <property type="evidence" value="ECO:0007669"/>
    <property type="project" value="InterPro"/>
</dbReference>
<dbReference type="PANTHER" id="PTHR32063">
    <property type="match status" value="1"/>
</dbReference>
<feature type="transmembrane region" description="Helical" evidence="9">
    <location>
        <begin position="891"/>
        <end position="911"/>
    </location>
</feature>
<feature type="transmembrane region" description="Helical" evidence="9">
    <location>
        <begin position="367"/>
        <end position="391"/>
    </location>
</feature>
<dbReference type="Proteomes" id="UP000824107">
    <property type="component" value="Unassembled WGS sequence"/>
</dbReference>
<dbReference type="Gene3D" id="3.30.70.1430">
    <property type="entry name" value="Multidrug efflux transporter AcrB pore domain"/>
    <property type="match status" value="2"/>
</dbReference>
<dbReference type="SUPFAM" id="SSF82693">
    <property type="entry name" value="Multidrug efflux transporter AcrB pore domain, PN1, PN2, PC1 and PC2 subdomains"/>
    <property type="match status" value="3"/>
</dbReference>
<organism evidence="10 11">
    <name type="scientific">Candidatus Scatocola faecipullorum</name>
    <dbReference type="NCBI Taxonomy" id="2840917"/>
    <lineage>
        <taxon>Bacteria</taxon>
        <taxon>Pseudomonadati</taxon>
        <taxon>Pseudomonadota</taxon>
        <taxon>Alphaproteobacteria</taxon>
        <taxon>Rhodospirillales</taxon>
        <taxon>Rhodospirillaceae</taxon>
        <taxon>Rhodospirillaceae incertae sedis</taxon>
        <taxon>Candidatus Scatocola</taxon>
    </lineage>
</organism>
<dbReference type="Pfam" id="PF00873">
    <property type="entry name" value="ACR_tran"/>
    <property type="match status" value="1"/>
</dbReference>
<name>A0A9D1SAI6_9PROT</name>
<evidence type="ECO:0000313" key="11">
    <source>
        <dbReference type="Proteomes" id="UP000824107"/>
    </source>
</evidence>
<dbReference type="InterPro" id="IPR004764">
    <property type="entry name" value="MdtF-like"/>
</dbReference>
<dbReference type="GO" id="GO:0042910">
    <property type="term" value="F:xenobiotic transmembrane transporter activity"/>
    <property type="evidence" value="ECO:0007669"/>
    <property type="project" value="TreeGrafter"/>
</dbReference>
<keyword evidence="5 9" id="KW-0997">Cell inner membrane</keyword>
<dbReference type="Gene3D" id="1.20.1640.10">
    <property type="entry name" value="Multidrug efflux transporter AcrB transmembrane domain"/>
    <property type="match status" value="2"/>
</dbReference>
<feature type="transmembrane region" description="Helical" evidence="9">
    <location>
        <begin position="471"/>
        <end position="495"/>
    </location>
</feature>
<keyword evidence="3 9" id="KW-0813">Transport</keyword>
<dbReference type="FunFam" id="3.30.70.1430:FF:000001">
    <property type="entry name" value="Efflux pump membrane transporter"/>
    <property type="match status" value="1"/>
</dbReference>
<evidence type="ECO:0000313" key="10">
    <source>
        <dbReference type="EMBL" id="HIU52478.1"/>
    </source>
</evidence>